<protein>
    <submittedName>
        <fullName evidence="7">CBF-domain-containing protein</fullName>
    </submittedName>
</protein>
<dbReference type="RefSeq" id="XP_040758491.1">
    <property type="nucleotide sequence ID" value="XM_040913427.1"/>
</dbReference>
<keyword evidence="4" id="KW-0472">Membrane</keyword>
<dbReference type="Pfam" id="PF03914">
    <property type="entry name" value="CBF"/>
    <property type="match status" value="1"/>
</dbReference>
<dbReference type="STRING" id="1314785.A0A165BCP7"/>
<feature type="region of interest" description="Disordered" evidence="5">
    <location>
        <begin position="1"/>
        <end position="22"/>
    </location>
</feature>
<dbReference type="GO" id="GO:0032040">
    <property type="term" value="C:small-subunit processome"/>
    <property type="evidence" value="ECO:0007669"/>
    <property type="project" value="TreeGrafter"/>
</dbReference>
<gene>
    <name evidence="7" type="ORF">LAESUDRAFT_764351</name>
</gene>
<dbReference type="GeneID" id="63830455"/>
<evidence type="ECO:0000256" key="1">
    <source>
        <dbReference type="ARBA" id="ARBA00004232"/>
    </source>
</evidence>
<reference evidence="7 8" key="1">
    <citation type="journal article" date="2016" name="Mol. Biol. Evol.">
        <title>Comparative Genomics of Early-Diverging Mushroom-Forming Fungi Provides Insights into the Origins of Lignocellulose Decay Capabilities.</title>
        <authorList>
            <person name="Nagy L.G."/>
            <person name="Riley R."/>
            <person name="Tritt A."/>
            <person name="Adam C."/>
            <person name="Daum C."/>
            <person name="Floudas D."/>
            <person name="Sun H."/>
            <person name="Yadav J.S."/>
            <person name="Pangilinan J."/>
            <person name="Larsson K.H."/>
            <person name="Matsuura K."/>
            <person name="Barry K."/>
            <person name="Labutti K."/>
            <person name="Kuo R."/>
            <person name="Ohm R.A."/>
            <person name="Bhattacharya S.S."/>
            <person name="Shirouzu T."/>
            <person name="Yoshinaga Y."/>
            <person name="Martin F.M."/>
            <person name="Grigoriev I.V."/>
            <person name="Hibbett D.S."/>
        </authorList>
    </citation>
    <scope>NUCLEOTIDE SEQUENCE [LARGE SCALE GENOMIC DNA]</scope>
    <source>
        <strain evidence="7 8">93-53</strain>
    </source>
</reference>
<dbReference type="Proteomes" id="UP000076871">
    <property type="component" value="Unassembled WGS sequence"/>
</dbReference>
<evidence type="ECO:0000313" key="8">
    <source>
        <dbReference type="Proteomes" id="UP000076871"/>
    </source>
</evidence>
<dbReference type="PANTHER" id="PTHR12455:SF0">
    <property type="entry name" value="NUCLEOLAR COMPLEX PROTEIN 4 HOMOLOG"/>
    <property type="match status" value="1"/>
</dbReference>
<dbReference type="SUPFAM" id="SSF48371">
    <property type="entry name" value="ARM repeat"/>
    <property type="match status" value="1"/>
</dbReference>
<feature type="compositionally biased region" description="Low complexity" evidence="5">
    <location>
        <begin position="1"/>
        <end position="11"/>
    </location>
</feature>
<proteinExistence type="inferred from homology"/>
<dbReference type="InParanoid" id="A0A165BCP7"/>
<keyword evidence="4" id="KW-1133">Transmembrane helix</keyword>
<comment type="similarity">
    <text evidence="2">Belongs to the CBF/MAK21 family.</text>
</comment>
<dbReference type="PANTHER" id="PTHR12455">
    <property type="entry name" value="NUCLEOLAR COMPLEX PROTEIN 4"/>
    <property type="match status" value="1"/>
</dbReference>
<dbReference type="AlphaFoldDB" id="A0A165BCP7"/>
<accession>A0A165BCP7</accession>
<feature type="region of interest" description="Disordered" evidence="5">
    <location>
        <begin position="171"/>
        <end position="190"/>
    </location>
</feature>
<dbReference type="GO" id="GO:0030692">
    <property type="term" value="C:Noc4p-Nop14p complex"/>
    <property type="evidence" value="ECO:0007669"/>
    <property type="project" value="TreeGrafter"/>
</dbReference>
<keyword evidence="3" id="KW-0812">Transmembrane</keyword>
<dbReference type="OrthoDB" id="10263185at2759"/>
<sequence>MALLHSPLPSSSRKRKPRSEDDTPALVEQLENQLITAISSKSSLNKLSDLLNIALNAQDVAHLSKSVYALYRVFVSVISNGMLLSRNPDEAAEAVHAWLMDKLNVYVELLTGLLKDEEPVLRTSALQVLLSLQKHLSTSLSASSSSSQEQPQFYLSHFRKIVTALLFCPPSQRSSPTAKKQKFENESQDNASIEPDVKELFVRKWLDVYDDIRWFFLRESGNIVARHPSEKGGSAAVNLLSILEGLTTCPTEASELNTWWVEEFGTRPRASKSTGSDEDEADEDEPVADLKDDWRAFFDQEPAKLNSTKSKGSSARLHTLTLHESLHSLASHRAVFTHAWLALLPALSARPSDSKALSLRVLNVLHRGVIPHLTRPILIMDWVRGVVGLLALNALFVLMKEYNLDYPSFYTRLYAFLDRDVLHLKHRARFFRLTELFLSSTHLPAALVASFVKRLSRLSLNAPPAAVVMIIPLVYNLFRRHPALMPMIHRTDYDTTKDTFQMDEANPALTNALDSSLWELYSHRQHYHAVVSTMACIFEEAFTRPAYSVEDFLDHAYGTMYEAEARRRIQKGPAANMDWQFGKDNSTAVALWGL</sequence>
<evidence type="ECO:0000259" key="6">
    <source>
        <dbReference type="Pfam" id="PF03914"/>
    </source>
</evidence>
<dbReference type="InterPro" id="IPR005612">
    <property type="entry name" value="CCAAT-binding_factor"/>
</dbReference>
<evidence type="ECO:0000256" key="2">
    <source>
        <dbReference type="ARBA" id="ARBA00007797"/>
    </source>
</evidence>
<name>A0A165BCP7_9APHY</name>
<evidence type="ECO:0000256" key="5">
    <source>
        <dbReference type="SAM" id="MobiDB-lite"/>
    </source>
</evidence>
<comment type="subcellular location">
    <subcellularLocation>
        <location evidence="1">Nucleus membrane</location>
        <topology evidence="1">Multi-pass membrane protein</topology>
    </subcellularLocation>
</comment>
<evidence type="ECO:0000256" key="3">
    <source>
        <dbReference type="ARBA" id="ARBA00022692"/>
    </source>
</evidence>
<feature type="domain" description="CCAAT-binding factor" evidence="6">
    <location>
        <begin position="389"/>
        <end position="535"/>
    </location>
</feature>
<dbReference type="FunCoup" id="A0A165BCP7">
    <property type="interactions" value="478"/>
</dbReference>
<dbReference type="InterPro" id="IPR016024">
    <property type="entry name" value="ARM-type_fold"/>
</dbReference>
<evidence type="ECO:0000313" key="7">
    <source>
        <dbReference type="EMBL" id="KZT00751.1"/>
    </source>
</evidence>
<organism evidence="7 8">
    <name type="scientific">Laetiporus sulphureus 93-53</name>
    <dbReference type="NCBI Taxonomy" id="1314785"/>
    <lineage>
        <taxon>Eukaryota</taxon>
        <taxon>Fungi</taxon>
        <taxon>Dikarya</taxon>
        <taxon>Basidiomycota</taxon>
        <taxon>Agaricomycotina</taxon>
        <taxon>Agaricomycetes</taxon>
        <taxon>Polyporales</taxon>
        <taxon>Laetiporus</taxon>
    </lineage>
</organism>
<dbReference type="EMBL" id="KV427678">
    <property type="protein sequence ID" value="KZT00751.1"/>
    <property type="molecule type" value="Genomic_DNA"/>
</dbReference>
<dbReference type="GO" id="GO:0042254">
    <property type="term" value="P:ribosome biogenesis"/>
    <property type="evidence" value="ECO:0007669"/>
    <property type="project" value="InterPro"/>
</dbReference>
<keyword evidence="8" id="KW-1185">Reference proteome</keyword>
<dbReference type="GO" id="GO:0031965">
    <property type="term" value="C:nuclear membrane"/>
    <property type="evidence" value="ECO:0007669"/>
    <property type="project" value="UniProtKB-SubCell"/>
</dbReference>
<evidence type="ECO:0000256" key="4">
    <source>
        <dbReference type="ARBA" id="ARBA00022989"/>
    </source>
</evidence>
<dbReference type="InterPro" id="IPR027193">
    <property type="entry name" value="Noc4"/>
</dbReference>